<evidence type="ECO:0000313" key="2">
    <source>
        <dbReference type="Proteomes" id="UP000579531"/>
    </source>
</evidence>
<name>A0AA89TK82_STRCU</name>
<dbReference type="EMBL" id="JACHLX010000001">
    <property type="protein sequence ID" value="MBB5815154.1"/>
    <property type="molecule type" value="Genomic_DNA"/>
</dbReference>
<protein>
    <submittedName>
        <fullName evidence="1">Uncharacterized protein</fullName>
    </submittedName>
</protein>
<keyword evidence="2" id="KW-1185">Reference proteome</keyword>
<proteinExistence type="predicted"/>
<organism evidence="1 2">
    <name type="scientific">Streptomyces collinus</name>
    <dbReference type="NCBI Taxonomy" id="42684"/>
    <lineage>
        <taxon>Bacteria</taxon>
        <taxon>Bacillati</taxon>
        <taxon>Actinomycetota</taxon>
        <taxon>Actinomycetes</taxon>
        <taxon>Kitasatosporales</taxon>
        <taxon>Streptomycetaceae</taxon>
        <taxon>Streptomyces</taxon>
    </lineage>
</organism>
<evidence type="ECO:0000313" key="1">
    <source>
        <dbReference type="EMBL" id="MBB5815154.1"/>
    </source>
</evidence>
<comment type="caution">
    <text evidence="1">The sequence shown here is derived from an EMBL/GenBank/DDBJ whole genome shotgun (WGS) entry which is preliminary data.</text>
</comment>
<dbReference type="Proteomes" id="UP000579531">
    <property type="component" value="Unassembled WGS sequence"/>
</dbReference>
<gene>
    <name evidence="1" type="ORF">HNR72_006182</name>
</gene>
<reference evidence="1 2" key="1">
    <citation type="submission" date="2020-08" db="EMBL/GenBank/DDBJ databases">
        <title>Sequencing the genomes of 1000 actinobacteria strains.</title>
        <authorList>
            <person name="Klenk H.-P."/>
        </authorList>
    </citation>
    <scope>NUCLEOTIDE SEQUENCE [LARGE SCALE GENOMIC DNA]</scope>
    <source>
        <strain evidence="1 2">DSM 40129</strain>
    </source>
</reference>
<sequence>MYGTVRGLPPGHHYGPSTLSKDRRTLYLTLFDAPRAEINVRGLLNDVRRVSVLGSGTELPHQVTGGLHETPGILWITPPAAADLDPHATVLAVELDGELELYRGGGRF</sequence>
<accession>A0AA89TK82</accession>
<dbReference type="AlphaFoldDB" id="A0AA89TK82"/>